<evidence type="ECO:0000313" key="2">
    <source>
        <dbReference type="EMBL" id="KAJ7333268.1"/>
    </source>
</evidence>
<feature type="compositionally biased region" description="Low complexity" evidence="1">
    <location>
        <begin position="338"/>
        <end position="348"/>
    </location>
</feature>
<feature type="region of interest" description="Disordered" evidence="1">
    <location>
        <begin position="335"/>
        <end position="510"/>
    </location>
</feature>
<dbReference type="AlphaFoldDB" id="A0AAD7ELE1"/>
<gene>
    <name evidence="2" type="ORF">DFH08DRAFT_966103</name>
</gene>
<feature type="compositionally biased region" description="Basic and acidic residues" evidence="1">
    <location>
        <begin position="412"/>
        <end position="437"/>
    </location>
</feature>
<comment type="caution">
    <text evidence="2">The sequence shown here is derived from an EMBL/GenBank/DDBJ whole genome shotgun (WGS) entry which is preliminary data.</text>
</comment>
<dbReference type="Proteomes" id="UP001218218">
    <property type="component" value="Unassembled WGS sequence"/>
</dbReference>
<organism evidence="2 3">
    <name type="scientific">Mycena albidolilacea</name>
    <dbReference type="NCBI Taxonomy" id="1033008"/>
    <lineage>
        <taxon>Eukaryota</taxon>
        <taxon>Fungi</taxon>
        <taxon>Dikarya</taxon>
        <taxon>Basidiomycota</taxon>
        <taxon>Agaricomycotina</taxon>
        <taxon>Agaricomycetes</taxon>
        <taxon>Agaricomycetidae</taxon>
        <taxon>Agaricales</taxon>
        <taxon>Marasmiineae</taxon>
        <taxon>Mycenaceae</taxon>
        <taxon>Mycena</taxon>
    </lineage>
</organism>
<name>A0AAD7ELE1_9AGAR</name>
<proteinExistence type="predicted"/>
<reference evidence="2" key="1">
    <citation type="submission" date="2023-03" db="EMBL/GenBank/DDBJ databases">
        <title>Massive genome expansion in bonnet fungi (Mycena s.s.) driven by repeated elements and novel gene families across ecological guilds.</title>
        <authorList>
            <consortium name="Lawrence Berkeley National Laboratory"/>
            <person name="Harder C.B."/>
            <person name="Miyauchi S."/>
            <person name="Viragh M."/>
            <person name="Kuo A."/>
            <person name="Thoen E."/>
            <person name="Andreopoulos B."/>
            <person name="Lu D."/>
            <person name="Skrede I."/>
            <person name="Drula E."/>
            <person name="Henrissat B."/>
            <person name="Morin E."/>
            <person name="Kohler A."/>
            <person name="Barry K."/>
            <person name="LaButti K."/>
            <person name="Morin E."/>
            <person name="Salamov A."/>
            <person name="Lipzen A."/>
            <person name="Mereny Z."/>
            <person name="Hegedus B."/>
            <person name="Baldrian P."/>
            <person name="Stursova M."/>
            <person name="Weitz H."/>
            <person name="Taylor A."/>
            <person name="Grigoriev I.V."/>
            <person name="Nagy L.G."/>
            <person name="Martin F."/>
            <person name="Kauserud H."/>
        </authorList>
    </citation>
    <scope>NUCLEOTIDE SEQUENCE</scope>
    <source>
        <strain evidence="2">CBHHK002</strain>
    </source>
</reference>
<evidence type="ECO:0000256" key="1">
    <source>
        <dbReference type="SAM" id="MobiDB-lite"/>
    </source>
</evidence>
<dbReference type="EMBL" id="JARIHO010000034">
    <property type="protein sequence ID" value="KAJ7333268.1"/>
    <property type="molecule type" value="Genomic_DNA"/>
</dbReference>
<accession>A0AAD7ELE1</accession>
<evidence type="ECO:0000313" key="3">
    <source>
        <dbReference type="Proteomes" id="UP001218218"/>
    </source>
</evidence>
<feature type="compositionally biased region" description="Acidic residues" evidence="1">
    <location>
        <begin position="349"/>
        <end position="381"/>
    </location>
</feature>
<protein>
    <submittedName>
        <fullName evidence="2">Uncharacterized protein</fullName>
    </submittedName>
</protein>
<keyword evidence="3" id="KW-1185">Reference proteome</keyword>
<sequence length="695" mass="78168">MAHKATSDSEIETGYSPPIWYSYPIWQQRRARWNELTRSHPTPITSNNCLWVEGSRETVLAPHLESYADALDKGWVAERKYWKKVCNEYHAKVDWRIKDHEELELKAWGLANPLPTESLSEEDEKEKRGRMKLLNLQIRCWFKYRINRLRKRTGSGGDPAKDPFAVLLAQLTGVTSPPGKACQSYQQFMHKLYEMELPAARQKEFGERARKTAQDARAAYKKVLTDPPSQAPQDRQRCIDAIPEFMAPILQGIHVHTGCHATIIVGGPMPKFGGELRTVHVLYGSNRTAAGDHWAQWDKSRFAANVSAYMIEYLRTAYSLEDCAKAALSGNEVRREALGPSGPAALGADDSDEDSAFPDEDSEKEDEGEEEEEDNDNDEEERPGTRKRGRMSKQNAPQTAMEGDQDQDQDDDGRGGADNEEERDKTVEELEADRIWEARIPIAPPTPKPCKARKKKDGPAEPTRKSQHQVGTGASDAAEDGEGRAERGQDGAAAAPPVTDNEGPGDEQHEEDIDTAQRLGDVGAGCSFRDAWCFGDAGTMPHRCADLAVVAAWTRIEEASRFEQAPTNLPSKHRPKQVTAWIAGRRTARPDVAEPVQYAAQWQMWWDSLQPAWRRRESDGTWSTTGGYGEGGREWGLLYQWGVNGILSLVASLYFWGCTVHEKVELRTQWEWAIGDVVWMLEGMATYYEKFGKKF</sequence>